<dbReference type="EMBL" id="LIHL02000016">
    <property type="protein sequence ID" value="KAF5442750.1"/>
    <property type="molecule type" value="Genomic_DNA"/>
</dbReference>
<accession>A0A833X643</accession>
<dbReference type="AlphaFoldDB" id="A0A833X643"/>
<comment type="caution">
    <text evidence="2">The sequence shown here is derived from an EMBL/GenBank/DDBJ whole genome shotgun (WGS) entry which is preliminary data.</text>
</comment>
<dbReference type="Gramene" id="Jr16_06060_p4">
    <property type="protein sequence ID" value="cds.Jr16_06060_p4"/>
    <property type="gene ID" value="Jr16_06060"/>
</dbReference>
<dbReference type="Proteomes" id="UP000619265">
    <property type="component" value="Unassembled WGS sequence"/>
</dbReference>
<evidence type="ECO:0000313" key="3">
    <source>
        <dbReference type="Proteomes" id="UP000619265"/>
    </source>
</evidence>
<sequence length="102" mass="11287">MSEDLTWYPNTAKSSSMPQSGWTSSSQHILALAVAVMELESGGVRDWRLGSSSLFMAFLISFGVDEWGKRKGLWRGLGKKELGDSAWFFNTPATPISQSQRV</sequence>
<feature type="compositionally biased region" description="Polar residues" evidence="1">
    <location>
        <begin position="8"/>
        <end position="23"/>
    </location>
</feature>
<protein>
    <submittedName>
        <fullName evidence="2">Uncharacterized protein</fullName>
    </submittedName>
</protein>
<gene>
    <name evidence="2" type="ORF">F2P56_035374</name>
</gene>
<evidence type="ECO:0000256" key="1">
    <source>
        <dbReference type="SAM" id="MobiDB-lite"/>
    </source>
</evidence>
<feature type="region of interest" description="Disordered" evidence="1">
    <location>
        <begin position="1"/>
        <end position="23"/>
    </location>
</feature>
<proteinExistence type="predicted"/>
<evidence type="ECO:0000313" key="2">
    <source>
        <dbReference type="EMBL" id="KAF5442750.1"/>
    </source>
</evidence>
<reference evidence="2" key="1">
    <citation type="submission" date="2015-10" db="EMBL/GenBank/DDBJ databases">
        <authorList>
            <person name="Martinez-Garcia P.J."/>
            <person name="Crepeau M.W."/>
            <person name="Puiu D."/>
            <person name="Gonzalez-Ibeas D."/>
            <person name="Whalen J."/>
            <person name="Stevens K."/>
            <person name="Paul R."/>
            <person name="Butterfield T."/>
            <person name="Britton M."/>
            <person name="Reagan R."/>
            <person name="Chakraborty S."/>
            <person name="Walawage S.L."/>
            <person name="Vasquez-Gross H.A."/>
            <person name="Cardeno C."/>
            <person name="Famula R."/>
            <person name="Pratt K."/>
            <person name="Kuruganti S."/>
            <person name="Aradhya M.K."/>
            <person name="Leslie C.A."/>
            <person name="Dandekar A.M."/>
            <person name="Salzberg S.L."/>
            <person name="Wegrzyn J.L."/>
            <person name="Langley C.H."/>
            <person name="Neale D.B."/>
        </authorList>
    </citation>
    <scope>NUCLEOTIDE SEQUENCE</scope>
    <source>
        <tissue evidence="2">Leaves</tissue>
    </source>
</reference>
<name>A0A833X643_JUGRE</name>
<reference evidence="2" key="2">
    <citation type="submission" date="2020-03" db="EMBL/GenBank/DDBJ databases">
        <title>Walnut 2.0.</title>
        <authorList>
            <person name="Marrano A."/>
            <person name="Britton M."/>
            <person name="Zimin A.V."/>
            <person name="Zaini P.A."/>
            <person name="Workman R."/>
            <person name="Puiu D."/>
            <person name="Bianco L."/>
            <person name="Allen B.J."/>
            <person name="Troggio M."/>
            <person name="Leslie C.A."/>
            <person name="Timp W."/>
            <person name="Dendekar A."/>
            <person name="Salzberg S.L."/>
            <person name="Neale D.B."/>
        </authorList>
    </citation>
    <scope>NUCLEOTIDE SEQUENCE</scope>
    <source>
        <tissue evidence="2">Leaves</tissue>
    </source>
</reference>
<organism evidence="2 3">
    <name type="scientific">Juglans regia</name>
    <name type="common">English walnut</name>
    <dbReference type="NCBI Taxonomy" id="51240"/>
    <lineage>
        <taxon>Eukaryota</taxon>
        <taxon>Viridiplantae</taxon>
        <taxon>Streptophyta</taxon>
        <taxon>Embryophyta</taxon>
        <taxon>Tracheophyta</taxon>
        <taxon>Spermatophyta</taxon>
        <taxon>Magnoliopsida</taxon>
        <taxon>eudicotyledons</taxon>
        <taxon>Gunneridae</taxon>
        <taxon>Pentapetalae</taxon>
        <taxon>rosids</taxon>
        <taxon>fabids</taxon>
        <taxon>Fagales</taxon>
        <taxon>Juglandaceae</taxon>
        <taxon>Juglans</taxon>
    </lineage>
</organism>